<organism evidence="1 2">
    <name type="scientific">Desulfoferula mesophila</name>
    <dbReference type="NCBI Taxonomy" id="3058419"/>
    <lineage>
        <taxon>Bacteria</taxon>
        <taxon>Pseudomonadati</taxon>
        <taxon>Thermodesulfobacteriota</taxon>
        <taxon>Desulfarculia</taxon>
        <taxon>Desulfarculales</taxon>
        <taxon>Desulfarculaceae</taxon>
        <taxon>Desulfoferula</taxon>
    </lineage>
</organism>
<protein>
    <submittedName>
        <fullName evidence="1">Thioesterase</fullName>
    </submittedName>
</protein>
<proteinExistence type="predicted"/>
<gene>
    <name evidence="1" type="ORF">FAK_37770</name>
</gene>
<dbReference type="SUPFAM" id="SSF54637">
    <property type="entry name" value="Thioesterase/thiol ester dehydrase-isomerase"/>
    <property type="match status" value="1"/>
</dbReference>
<dbReference type="EMBL" id="AP028679">
    <property type="protein sequence ID" value="BEQ16711.1"/>
    <property type="molecule type" value="Genomic_DNA"/>
</dbReference>
<dbReference type="Pfam" id="PF13279">
    <property type="entry name" value="4HBT_2"/>
    <property type="match status" value="1"/>
</dbReference>
<dbReference type="Proteomes" id="UP001366166">
    <property type="component" value="Chromosome"/>
</dbReference>
<accession>A0AAU9EHW1</accession>
<dbReference type="InterPro" id="IPR029069">
    <property type="entry name" value="HotDog_dom_sf"/>
</dbReference>
<dbReference type="CDD" id="cd00586">
    <property type="entry name" value="4HBT"/>
    <property type="match status" value="1"/>
</dbReference>
<dbReference type="Gene3D" id="3.10.129.10">
    <property type="entry name" value="Hotdog Thioesterase"/>
    <property type="match status" value="1"/>
</dbReference>
<dbReference type="PANTHER" id="PTHR12475">
    <property type="match status" value="1"/>
</dbReference>
<dbReference type="InterPro" id="IPR051490">
    <property type="entry name" value="THEM6_lcsJ_thioesterase"/>
</dbReference>
<sequence length="184" mass="21053">MYPLVRTAKVALAALGRPPLKLGDTSRISLRVWPGDLDLYLHMNNGRYLSLMDLGRLDFIIRVGLLPFMRRQRWRPLLAAATTRFWRSLKPFQRFAMETKVVWWDEKWIYLEQEMLHDGHLAAQGMMKMVIKSPKGTVDPPSAARALGAHPVPAPAPPRGLADWIHWEQALKNGSNPPPTRERT</sequence>
<dbReference type="KEGG" id="dmp:FAK_37770"/>
<dbReference type="RefSeq" id="WP_338602934.1">
    <property type="nucleotide sequence ID" value="NZ_AP028679.1"/>
</dbReference>
<evidence type="ECO:0000313" key="1">
    <source>
        <dbReference type="EMBL" id="BEQ16711.1"/>
    </source>
</evidence>
<dbReference type="PANTHER" id="PTHR12475:SF4">
    <property type="entry name" value="PROTEIN THEM6"/>
    <property type="match status" value="1"/>
</dbReference>
<reference evidence="2" key="1">
    <citation type="journal article" date="2023" name="Arch. Microbiol.">
        <title>Desulfoferula mesophilus gen. nov. sp. nov., a mesophilic sulfate-reducing bacterium isolated from a brackish lake sediment.</title>
        <authorList>
            <person name="Watanabe T."/>
            <person name="Yabe T."/>
            <person name="Tsuji J.M."/>
            <person name="Fukui M."/>
        </authorList>
    </citation>
    <scope>NUCLEOTIDE SEQUENCE [LARGE SCALE GENOMIC DNA]</scope>
    <source>
        <strain evidence="2">12FAK</strain>
    </source>
</reference>
<keyword evidence="2" id="KW-1185">Reference proteome</keyword>
<evidence type="ECO:0000313" key="2">
    <source>
        <dbReference type="Proteomes" id="UP001366166"/>
    </source>
</evidence>
<name>A0AAU9EHW1_9BACT</name>
<dbReference type="AlphaFoldDB" id="A0AAU9EHW1"/>